<dbReference type="VEuPathDB" id="FungiDB:BTJ68_12185"/>
<evidence type="ECO:0008006" key="4">
    <source>
        <dbReference type="Google" id="ProtNLM"/>
    </source>
</evidence>
<gene>
    <name evidence="2" type="ORF">D0867_02087</name>
</gene>
<proteinExistence type="predicted"/>
<evidence type="ECO:0000256" key="1">
    <source>
        <dbReference type="SAM" id="SignalP"/>
    </source>
</evidence>
<dbReference type="OrthoDB" id="5985073at2759"/>
<name>A0A3M7A7A2_HORWE</name>
<reference evidence="2 3" key="1">
    <citation type="journal article" date="2018" name="BMC Genomics">
        <title>Genomic evidence for intraspecific hybridization in a clonal and extremely halotolerant yeast.</title>
        <authorList>
            <person name="Gostincar C."/>
            <person name="Stajich J.E."/>
            <person name="Zupancic J."/>
            <person name="Zalar P."/>
            <person name="Gunde-Cimerman N."/>
        </authorList>
    </citation>
    <scope>NUCLEOTIDE SEQUENCE [LARGE SCALE GENOMIC DNA]</scope>
    <source>
        <strain evidence="2 3">EXF-6669</strain>
    </source>
</reference>
<sequence>MHIFAKLFYVSTLASHFAVARTTLFNGAQHSLFDDASAGCLATFNQPLVCVDEVQLLGYDFDSLELTETLLDTLCSEDCARGLLSLKHAVSSACGEHHTPFDGGDISAVDIVDLFACLADVRRELCLIAEQQWDVDSLDLKGHATWPAYTEKMYPDFSEGDYDGSPAEDVDGTQLDLSDDPIMWPEWVSQLQLEESGEDYFLEPTSPYWRGHGHGVPLESDEYPLEIQCSECFLAQFRHGIESKWGEVYDEVSDQVWNNVRRNCNLDWQLVPANNRSTFESIHWTHRVSCDRMIEFQEETAMTVDDLAVMNKVPSAALLHLNKIRVNHVESGSYCAPLPCEIAIIDSSTGANRFVDSLGIITYTQFWSWNDYMEPRNLRPGETVCVGPPGGSYSPASVP</sequence>
<feature type="chain" id="PRO_5018312050" description="LysM domain-containing protein" evidence="1">
    <location>
        <begin position="21"/>
        <end position="399"/>
    </location>
</feature>
<dbReference type="AlphaFoldDB" id="A0A3M7A7A2"/>
<comment type="caution">
    <text evidence="2">The sequence shown here is derived from an EMBL/GenBank/DDBJ whole genome shotgun (WGS) entry which is preliminary data.</text>
</comment>
<evidence type="ECO:0000313" key="3">
    <source>
        <dbReference type="Proteomes" id="UP000271337"/>
    </source>
</evidence>
<feature type="signal peptide" evidence="1">
    <location>
        <begin position="1"/>
        <end position="20"/>
    </location>
</feature>
<evidence type="ECO:0000313" key="2">
    <source>
        <dbReference type="EMBL" id="RMY23371.1"/>
    </source>
</evidence>
<protein>
    <recommendedName>
        <fullName evidence="4">LysM domain-containing protein</fullName>
    </recommendedName>
</protein>
<keyword evidence="1" id="KW-0732">Signal</keyword>
<dbReference type="Proteomes" id="UP000271337">
    <property type="component" value="Unassembled WGS sequence"/>
</dbReference>
<dbReference type="EMBL" id="QWIL01000133">
    <property type="protein sequence ID" value="RMY23371.1"/>
    <property type="molecule type" value="Genomic_DNA"/>
</dbReference>
<organism evidence="2 3">
    <name type="scientific">Hortaea werneckii</name>
    <name type="common">Black yeast</name>
    <name type="synonym">Cladosporium werneckii</name>
    <dbReference type="NCBI Taxonomy" id="91943"/>
    <lineage>
        <taxon>Eukaryota</taxon>
        <taxon>Fungi</taxon>
        <taxon>Dikarya</taxon>
        <taxon>Ascomycota</taxon>
        <taxon>Pezizomycotina</taxon>
        <taxon>Dothideomycetes</taxon>
        <taxon>Dothideomycetidae</taxon>
        <taxon>Mycosphaerellales</taxon>
        <taxon>Teratosphaeriaceae</taxon>
        <taxon>Hortaea</taxon>
    </lineage>
</organism>
<accession>A0A3M7A7A2</accession>